<keyword evidence="2" id="KW-1185">Reference proteome</keyword>
<name>A0A1A6HT51_NEOLE</name>
<dbReference type="EMBL" id="LZPO01010359">
    <property type="protein sequence ID" value="OBS81633.1"/>
    <property type="molecule type" value="Genomic_DNA"/>
</dbReference>
<evidence type="ECO:0000313" key="2">
    <source>
        <dbReference type="Proteomes" id="UP000092124"/>
    </source>
</evidence>
<dbReference type="OrthoDB" id="9565930at2759"/>
<proteinExistence type="predicted"/>
<accession>A0A1A6HT51</accession>
<organism evidence="1 2">
    <name type="scientific">Neotoma lepida</name>
    <name type="common">Desert woodrat</name>
    <dbReference type="NCBI Taxonomy" id="56216"/>
    <lineage>
        <taxon>Eukaryota</taxon>
        <taxon>Metazoa</taxon>
        <taxon>Chordata</taxon>
        <taxon>Craniata</taxon>
        <taxon>Vertebrata</taxon>
        <taxon>Euteleostomi</taxon>
        <taxon>Mammalia</taxon>
        <taxon>Eutheria</taxon>
        <taxon>Euarchontoglires</taxon>
        <taxon>Glires</taxon>
        <taxon>Rodentia</taxon>
        <taxon>Myomorpha</taxon>
        <taxon>Muroidea</taxon>
        <taxon>Cricetidae</taxon>
        <taxon>Neotominae</taxon>
        <taxon>Neotoma</taxon>
    </lineage>
</organism>
<evidence type="ECO:0000313" key="1">
    <source>
        <dbReference type="EMBL" id="OBS81633.1"/>
    </source>
</evidence>
<feature type="non-terminal residue" evidence="1">
    <location>
        <position position="1"/>
    </location>
</feature>
<sequence length="172" mass="19350">GVSKRKLKALEEFKNFIQCKGLLQQIIIVPVQRGQVDNSTMATMLLILLSVMQAGYISCDKCATTDKLQPEIIFLALPLPPDCLSSGFPHLAFRKLVHNSLNRKLSSSRNKAEKPTTTLHIDQNQNWLLGVQDEHLLRMWNYVTIVFLGGKNFGLAFLSGKTNDIHQKMSMP</sequence>
<feature type="non-terminal residue" evidence="1">
    <location>
        <position position="172"/>
    </location>
</feature>
<gene>
    <name evidence="1" type="ORF">A6R68_20180</name>
</gene>
<reference evidence="1 2" key="1">
    <citation type="submission" date="2016-06" db="EMBL/GenBank/DDBJ databases">
        <title>The Draft Genome Sequence and Annotation of the Desert Woodrat Neotoma lepida.</title>
        <authorList>
            <person name="Campbell M."/>
            <person name="Oakeson K.F."/>
            <person name="Yandell M."/>
            <person name="Halpert J.R."/>
            <person name="Dearing D."/>
        </authorList>
    </citation>
    <scope>NUCLEOTIDE SEQUENCE [LARGE SCALE GENOMIC DNA]</scope>
    <source>
        <strain evidence="1">417</strain>
        <tissue evidence="1">Liver</tissue>
    </source>
</reference>
<dbReference type="AlphaFoldDB" id="A0A1A6HT51"/>
<dbReference type="Proteomes" id="UP000092124">
    <property type="component" value="Unassembled WGS sequence"/>
</dbReference>
<comment type="caution">
    <text evidence="1">The sequence shown here is derived from an EMBL/GenBank/DDBJ whole genome shotgun (WGS) entry which is preliminary data.</text>
</comment>
<protein>
    <submittedName>
        <fullName evidence="1">Uncharacterized protein</fullName>
    </submittedName>
</protein>